<evidence type="ECO:0000313" key="2">
    <source>
        <dbReference type="EMBL" id="QUL99443.1"/>
    </source>
</evidence>
<gene>
    <name evidence="2" type="ORF">IMF26_05215</name>
</gene>
<reference evidence="2" key="2">
    <citation type="journal article" date="2023" name="Biology">
        <title>Prokaryotic Life Associated with Coal-Fire Gas Vents Revealed by Metagenomics.</title>
        <authorList>
            <person name="Kadnikov V.V."/>
            <person name="Mardanov A.V."/>
            <person name="Beletsky A.V."/>
            <person name="Karnachuk O.V."/>
            <person name="Ravin N.V."/>
        </authorList>
    </citation>
    <scope>NUCLEOTIDE SEQUENCE</scope>
    <source>
        <strain evidence="2">Bu02</strain>
    </source>
</reference>
<proteinExistence type="predicted"/>
<feature type="transmembrane region" description="Helical" evidence="1">
    <location>
        <begin position="35"/>
        <end position="52"/>
    </location>
</feature>
<organism evidence="2">
    <name type="scientific">Candidatus Fermentithermobacillus carboniphilus</name>
    <dbReference type="NCBI Taxonomy" id="3085328"/>
    <lineage>
        <taxon>Bacteria</taxon>
        <taxon>Bacillati</taxon>
        <taxon>Bacillota</taxon>
        <taxon>Candidatus Fermentithermobacillia</taxon>
        <taxon>Candidatus Fermentithermobacillales</taxon>
        <taxon>Candidatus Fermentithermobacillaceae</taxon>
        <taxon>Candidatus Fermentithermobacillus</taxon>
    </lineage>
</organism>
<feature type="transmembrane region" description="Helical" evidence="1">
    <location>
        <begin position="167"/>
        <end position="196"/>
    </location>
</feature>
<name>A0AAT9LFE0_9FIRM</name>
<sequence>MSTSFDTWVAALITLAMFSLAIYKENPVYRLAEHAFIGIGAGHAIVTGVQVIQTSGINPLLKNAEYRLLIPMFFGILLFARYSKSYAYLSRLSMSLIVATGAGLGLRGAVQAQFLNQISATFLPLNSINNILIVVGFVTGLTYFIFSTRYTRYLNGKLSVVPRIGRCFLMIAFGASFGNASMGFLSMLIGRVLFLVRDWLGLSSLR</sequence>
<accession>A0AAT9LFE0</accession>
<feature type="transmembrane region" description="Helical" evidence="1">
    <location>
        <begin position="6"/>
        <end position="23"/>
    </location>
</feature>
<keyword evidence="1" id="KW-0472">Membrane</keyword>
<dbReference type="KEGG" id="fcz:IMF26_05215"/>
<keyword evidence="1" id="KW-0812">Transmembrane</keyword>
<feature type="transmembrane region" description="Helical" evidence="1">
    <location>
        <begin position="64"/>
        <end position="82"/>
    </location>
</feature>
<dbReference type="AlphaFoldDB" id="A0AAT9LFE0"/>
<reference evidence="2" key="1">
    <citation type="submission" date="2020-10" db="EMBL/GenBank/DDBJ databases">
        <authorList>
            <person name="Kadnikov V."/>
            <person name="Beletsky A.V."/>
            <person name="Mardanov A.V."/>
            <person name="Karnachuk O.V."/>
            <person name="Ravin N.V."/>
        </authorList>
    </citation>
    <scope>NUCLEOTIDE SEQUENCE</scope>
    <source>
        <strain evidence="2">Bu02</strain>
    </source>
</reference>
<feature type="transmembrane region" description="Helical" evidence="1">
    <location>
        <begin position="94"/>
        <end position="115"/>
    </location>
</feature>
<evidence type="ECO:0000256" key="1">
    <source>
        <dbReference type="SAM" id="Phobius"/>
    </source>
</evidence>
<dbReference type="EMBL" id="CP062796">
    <property type="protein sequence ID" value="QUL99443.1"/>
    <property type="molecule type" value="Genomic_DNA"/>
</dbReference>
<keyword evidence="1" id="KW-1133">Transmembrane helix</keyword>
<protein>
    <submittedName>
        <fullName evidence="2">Uncharacterized protein</fullName>
    </submittedName>
</protein>
<feature type="transmembrane region" description="Helical" evidence="1">
    <location>
        <begin position="127"/>
        <end position="146"/>
    </location>
</feature>